<feature type="region of interest" description="Disordered" evidence="1">
    <location>
        <begin position="180"/>
        <end position="237"/>
    </location>
</feature>
<feature type="compositionally biased region" description="Low complexity" evidence="1">
    <location>
        <begin position="717"/>
        <end position="738"/>
    </location>
</feature>
<sequence>MNHAGMHAGDEMFVKADAVRAAVARVSMYEAGKSPKARSSSHMPGSQDLGLLIKSETWLGNSTMTEPAVTRLPPAEHYARASDVLSWLGHSADQKQKHDTAGPKLVAASSRSASRASTQGRKLLLPEGSGTGHVHKSEELLHQACQQEVTPVQTLRLQSPFVSQRQPIHDVHSLPTAQGAEHLPTDASSQAPFSRKPELSEIPHNNNNNNNNSNNNKNNNNSNQPLGRPSAATRFAESPCQPGGLAVQLGAAGRNCFLSLSPPWSATHNRDGLQPSWLPQSSQAPAAQAQLGHSRLVWDGRQCSLAGQRARSYSVPQRSVDRTTNQMSRQSDDLFTVAQGSEQVCAPPALPLRQAWLHASCVEHVGAQHAGYSAADIGAAPLSLLSGSPSTTTTAATTITTPTTPPTIITTTNSNNNNNNPYAYYALPPDTSGQVSCLALASQSPKPARQSTTSETFGNALPCNEIQAGEQKPGTNFLFAPAGDTSLLNACPSLRSSHGMADEDSIHHARAYRQLCLAGHDEEPADSLKQQSCQDELACDVRAIGALRTTQDEADKTNSRTAFIGTCRQSPTAEGTAEHENSGLAGVPTGEAEQGSDDVVCWRQLHDQLESLQQTVQGIAEKHSTAVPTFNSLSDVSFRDAGPEHYFGIAPPALVLSAGYGAWICRKVGWVGDGSGDSLTPGSKAAMQLAAGSPSRFYQKTTADEVASCDPQTELLAAQSASSAPAGTSPASACSGTAKGTAEPVRNFRLAASLPSAKELRTMGMPFARNSASRTDAMSRLRRALSPQRIKKRCLAADAHLSHGASSEANCETENFPERIAAQAQACSRHAAT</sequence>
<gene>
    <name evidence="2" type="ORF">PGLA2088_LOCUS17374</name>
</gene>
<dbReference type="AlphaFoldDB" id="A0A813JBS8"/>
<reference evidence="2" key="1">
    <citation type="submission" date="2021-02" db="EMBL/GenBank/DDBJ databases">
        <authorList>
            <person name="Dougan E. K."/>
            <person name="Rhodes N."/>
            <person name="Thang M."/>
            <person name="Chan C."/>
        </authorList>
    </citation>
    <scope>NUCLEOTIDE SEQUENCE</scope>
</reference>
<comment type="caution">
    <text evidence="2">The sequence shown here is derived from an EMBL/GenBank/DDBJ whole genome shotgun (WGS) entry which is preliminary data.</text>
</comment>
<name>A0A813JBS8_POLGL</name>
<evidence type="ECO:0000313" key="2">
    <source>
        <dbReference type="EMBL" id="CAE8670105.1"/>
    </source>
</evidence>
<feature type="region of interest" description="Disordered" evidence="1">
    <location>
        <begin position="91"/>
        <end position="134"/>
    </location>
</feature>
<organism evidence="2 3">
    <name type="scientific">Polarella glacialis</name>
    <name type="common">Dinoflagellate</name>
    <dbReference type="NCBI Taxonomy" id="89957"/>
    <lineage>
        <taxon>Eukaryota</taxon>
        <taxon>Sar</taxon>
        <taxon>Alveolata</taxon>
        <taxon>Dinophyceae</taxon>
        <taxon>Suessiales</taxon>
        <taxon>Suessiaceae</taxon>
        <taxon>Polarella</taxon>
    </lineage>
</organism>
<protein>
    <submittedName>
        <fullName evidence="2">Uncharacterized protein</fullName>
    </submittedName>
</protein>
<feature type="region of interest" description="Disordered" evidence="1">
    <location>
        <begin position="717"/>
        <end position="739"/>
    </location>
</feature>
<feature type="region of interest" description="Disordered" evidence="1">
    <location>
        <begin position="570"/>
        <end position="592"/>
    </location>
</feature>
<evidence type="ECO:0000313" key="3">
    <source>
        <dbReference type="Proteomes" id="UP000626109"/>
    </source>
</evidence>
<feature type="compositionally biased region" description="Low complexity" evidence="1">
    <location>
        <begin position="107"/>
        <end position="117"/>
    </location>
</feature>
<dbReference type="Proteomes" id="UP000626109">
    <property type="component" value="Unassembled WGS sequence"/>
</dbReference>
<proteinExistence type="predicted"/>
<feature type="compositionally biased region" description="Basic and acidic residues" evidence="1">
    <location>
        <begin position="92"/>
        <end position="101"/>
    </location>
</feature>
<dbReference type="EMBL" id="CAJNNW010023009">
    <property type="protein sequence ID" value="CAE8670105.1"/>
    <property type="molecule type" value="Genomic_DNA"/>
</dbReference>
<accession>A0A813JBS8</accession>
<evidence type="ECO:0000256" key="1">
    <source>
        <dbReference type="SAM" id="MobiDB-lite"/>
    </source>
</evidence>
<feature type="compositionally biased region" description="Low complexity" evidence="1">
    <location>
        <begin position="205"/>
        <end position="223"/>
    </location>
</feature>
<feature type="region of interest" description="Disordered" evidence="1">
    <location>
        <begin position="393"/>
        <end position="415"/>
    </location>
</feature>